<dbReference type="Proteomes" id="UP000562027">
    <property type="component" value="Unassembled WGS sequence"/>
</dbReference>
<dbReference type="Gene3D" id="3.40.50.880">
    <property type="match status" value="1"/>
</dbReference>
<keyword evidence="6" id="KW-0645">Protease</keyword>
<dbReference type="GO" id="GO:0008241">
    <property type="term" value="F:peptidyl-dipeptidase activity"/>
    <property type="evidence" value="ECO:0007669"/>
    <property type="project" value="UniProtKB-EC"/>
</dbReference>
<evidence type="ECO:0000256" key="5">
    <source>
        <dbReference type="ARBA" id="ARBA00015719"/>
    </source>
</evidence>
<gene>
    <name evidence="11" type="ORF">HNP55_000345</name>
</gene>
<accession>A0A840L0S9</accession>
<comment type="similarity">
    <text evidence="3">Belongs to the peptidase S51 family.</text>
</comment>
<dbReference type="PANTHER" id="PTHR36175">
    <property type="entry name" value="CYANOPHYCINASE"/>
    <property type="match status" value="1"/>
</dbReference>
<name>A0A840L0S9_9BURK</name>
<dbReference type="EC" id="3.4.15.6" evidence="4"/>
<dbReference type="GO" id="GO:0006508">
    <property type="term" value="P:proteolysis"/>
    <property type="evidence" value="ECO:0007669"/>
    <property type="project" value="UniProtKB-KW"/>
</dbReference>
<evidence type="ECO:0000256" key="2">
    <source>
        <dbReference type="ARBA" id="ARBA00002039"/>
    </source>
</evidence>
<keyword evidence="8" id="KW-0720">Serine protease</keyword>
<feature type="chain" id="PRO_5032423006" description="Cyanophycinase" evidence="10">
    <location>
        <begin position="32"/>
        <end position="508"/>
    </location>
</feature>
<evidence type="ECO:0000256" key="10">
    <source>
        <dbReference type="SAM" id="SignalP"/>
    </source>
</evidence>
<dbReference type="AlphaFoldDB" id="A0A840L0S9"/>
<evidence type="ECO:0000256" key="4">
    <source>
        <dbReference type="ARBA" id="ARBA00013115"/>
    </source>
</evidence>
<evidence type="ECO:0000313" key="11">
    <source>
        <dbReference type="EMBL" id="MBB4841850.1"/>
    </source>
</evidence>
<comment type="catalytic activity">
    <reaction evidence="1">
        <text>[L-4-(L-arginin-2-N-yl)aspartate](n) + H2O = [L-4-(L-arginin-2-N-yl)aspartate](n-1) + L-4-(L-arginin-2-N-yl)aspartate</text>
        <dbReference type="Rhea" id="RHEA:12845"/>
        <dbReference type="Rhea" id="RHEA-COMP:13728"/>
        <dbReference type="Rhea" id="RHEA-COMP:13734"/>
        <dbReference type="ChEBI" id="CHEBI:15377"/>
        <dbReference type="ChEBI" id="CHEBI:137986"/>
        <dbReference type="ChEBI" id="CHEBI:137991"/>
        <dbReference type="EC" id="3.4.15.6"/>
    </reaction>
</comment>
<keyword evidence="7 11" id="KW-0378">Hydrolase</keyword>
<dbReference type="GO" id="GO:0004180">
    <property type="term" value="F:carboxypeptidase activity"/>
    <property type="evidence" value="ECO:0007669"/>
    <property type="project" value="UniProtKB-KW"/>
</dbReference>
<evidence type="ECO:0000256" key="6">
    <source>
        <dbReference type="ARBA" id="ARBA00022670"/>
    </source>
</evidence>
<comment type="caution">
    <text evidence="11">The sequence shown here is derived from an EMBL/GenBank/DDBJ whole genome shotgun (WGS) entry which is preliminary data.</text>
</comment>
<evidence type="ECO:0000256" key="7">
    <source>
        <dbReference type="ARBA" id="ARBA00022801"/>
    </source>
</evidence>
<dbReference type="Pfam" id="PF03575">
    <property type="entry name" value="Peptidase_S51"/>
    <property type="match status" value="1"/>
</dbReference>
<evidence type="ECO:0000256" key="9">
    <source>
        <dbReference type="SAM" id="MobiDB-lite"/>
    </source>
</evidence>
<reference evidence="11 12" key="1">
    <citation type="submission" date="2020-08" db="EMBL/GenBank/DDBJ databases">
        <title>Functional genomics of gut bacteria from endangered species of beetles.</title>
        <authorList>
            <person name="Carlos-Shanley C."/>
        </authorList>
    </citation>
    <scope>NUCLEOTIDE SEQUENCE [LARGE SCALE GENOMIC DNA]</scope>
    <source>
        <strain evidence="11 12">S00239</strain>
    </source>
</reference>
<feature type="region of interest" description="Disordered" evidence="9">
    <location>
        <begin position="38"/>
        <end position="95"/>
    </location>
</feature>
<keyword evidence="11" id="KW-0121">Carboxypeptidase</keyword>
<dbReference type="EMBL" id="JACHLP010000001">
    <property type="protein sequence ID" value="MBB4841850.1"/>
    <property type="molecule type" value="Genomic_DNA"/>
</dbReference>
<keyword evidence="12" id="KW-1185">Reference proteome</keyword>
<feature type="signal peptide" evidence="10">
    <location>
        <begin position="1"/>
        <end position="31"/>
    </location>
</feature>
<protein>
    <recommendedName>
        <fullName evidence="5">Cyanophycinase</fullName>
        <ecNumber evidence="4">3.4.15.6</ecNumber>
    </recommendedName>
</protein>
<sequence>MKKFLPSLPRSWLFCLVVAAGSIGASSSVFAADSVLGAGQAQSPSNPKTGVWTVIRGPGNQASKPAPATATPSSSATPSALGALPPGPGTAGLPGGEPAIKGYAVPIGGALKADNDEVWGRIVALAGGKGARFVVFSTASEDPEASARQTVELLQRRGAVAEALPVAPKFSWVDLNKVVRDPALINKIKNARGVFFTGGAQERIVDVLAPGGHPTPMLEAIWDVYRRGGVVAGTSAGAAIMSTVMFRDAPSVINIMKGKWVEGKQIDRGLGFVGPDLFVDQHFLKRGRFGRMIPLMMAKGYKLGLGVDENTAAIIHGDEVEVIGGKGALLVDLGEVKTDPTLGAFNVTNARLSYLDHGDRFNLKTRVTQPSAVKLRGEKLDPFSAEFKPYYTEELFHLDMLGDSTISNAMSYLIDSNRNEVRGLTFDVLPKPGDPVADLGFLFRLYKGKGSYGWSTDELGGEEYTVVNVFLDVTPVRLPQPIFGPWQAGTRVAPGTAPGAVERGDGAQ</sequence>
<evidence type="ECO:0000313" key="12">
    <source>
        <dbReference type="Proteomes" id="UP000562027"/>
    </source>
</evidence>
<comment type="function">
    <text evidence="2">Exopeptidase that catalyzes the hydrolytic cleavage of multi-L-arginyl-poly-L-aspartic acid (cyanophycin; a water-insoluble reserve polymer) into aspartate-arginine dipeptides.</text>
</comment>
<proteinExistence type="inferred from homology"/>
<dbReference type="SUPFAM" id="SSF52317">
    <property type="entry name" value="Class I glutamine amidotransferase-like"/>
    <property type="match status" value="1"/>
</dbReference>
<evidence type="ECO:0000256" key="8">
    <source>
        <dbReference type="ARBA" id="ARBA00022825"/>
    </source>
</evidence>
<dbReference type="CDD" id="cd03145">
    <property type="entry name" value="GAT1_cyanophycinase"/>
    <property type="match status" value="1"/>
</dbReference>
<evidence type="ECO:0000256" key="1">
    <source>
        <dbReference type="ARBA" id="ARBA00001092"/>
    </source>
</evidence>
<feature type="compositionally biased region" description="Low complexity" evidence="9">
    <location>
        <begin position="62"/>
        <end position="84"/>
    </location>
</feature>
<dbReference type="PANTHER" id="PTHR36175:SF1">
    <property type="entry name" value="CYANOPHYCINASE"/>
    <property type="match status" value="1"/>
</dbReference>
<dbReference type="NCBIfam" id="TIGR02069">
    <property type="entry name" value="cyanophycinase"/>
    <property type="match status" value="1"/>
</dbReference>
<dbReference type="InterPro" id="IPR011811">
    <property type="entry name" value="Peptidase_S51_cyanophycinase"/>
</dbReference>
<organism evidence="11 12">
    <name type="scientific">Roseateles oligotrophus</name>
    <dbReference type="NCBI Taxonomy" id="1769250"/>
    <lineage>
        <taxon>Bacteria</taxon>
        <taxon>Pseudomonadati</taxon>
        <taxon>Pseudomonadota</taxon>
        <taxon>Betaproteobacteria</taxon>
        <taxon>Burkholderiales</taxon>
        <taxon>Sphaerotilaceae</taxon>
        <taxon>Roseateles</taxon>
    </lineage>
</organism>
<dbReference type="GO" id="GO:0008236">
    <property type="term" value="F:serine-type peptidase activity"/>
    <property type="evidence" value="ECO:0007669"/>
    <property type="project" value="UniProtKB-KW"/>
</dbReference>
<dbReference type="InterPro" id="IPR029062">
    <property type="entry name" value="Class_I_gatase-like"/>
</dbReference>
<evidence type="ECO:0000256" key="3">
    <source>
        <dbReference type="ARBA" id="ARBA00006534"/>
    </source>
</evidence>
<dbReference type="RefSeq" id="WP_184295576.1">
    <property type="nucleotide sequence ID" value="NZ_JACHLP010000001.1"/>
</dbReference>
<dbReference type="InterPro" id="IPR005320">
    <property type="entry name" value="Peptidase_S51"/>
</dbReference>
<keyword evidence="10" id="KW-0732">Signal</keyword>